<evidence type="ECO:0000256" key="3">
    <source>
        <dbReference type="ARBA" id="ARBA00022989"/>
    </source>
</evidence>
<evidence type="ECO:0000313" key="7">
    <source>
        <dbReference type="EMBL" id="MCH7323309.1"/>
    </source>
</evidence>
<keyword evidence="4 5" id="KW-0472">Membrane</keyword>
<dbReference type="InterPro" id="IPR051328">
    <property type="entry name" value="T7SS_ABC-Transporter"/>
</dbReference>
<keyword evidence="3 5" id="KW-1133">Transmembrane helix</keyword>
<accession>A0ABS9UG43</accession>
<feature type="transmembrane region" description="Helical" evidence="5">
    <location>
        <begin position="204"/>
        <end position="224"/>
    </location>
</feature>
<name>A0ABS9UG43_9BACL</name>
<keyword evidence="2 5" id="KW-0812">Transmembrane</keyword>
<protein>
    <submittedName>
        <fullName evidence="7">ABC transporter permease</fullName>
    </submittedName>
</protein>
<dbReference type="InterPro" id="IPR013525">
    <property type="entry name" value="ABC2_TM"/>
</dbReference>
<dbReference type="EMBL" id="JAKZFC010000007">
    <property type="protein sequence ID" value="MCH7323309.1"/>
    <property type="molecule type" value="Genomic_DNA"/>
</dbReference>
<evidence type="ECO:0000313" key="8">
    <source>
        <dbReference type="Proteomes" id="UP001316087"/>
    </source>
</evidence>
<gene>
    <name evidence="7" type="ORF">LZ480_15645</name>
</gene>
<evidence type="ECO:0000256" key="4">
    <source>
        <dbReference type="ARBA" id="ARBA00023136"/>
    </source>
</evidence>
<evidence type="ECO:0000256" key="5">
    <source>
        <dbReference type="SAM" id="Phobius"/>
    </source>
</evidence>
<dbReference type="PANTHER" id="PTHR43077">
    <property type="entry name" value="TRANSPORT PERMEASE YVFS-RELATED"/>
    <property type="match status" value="1"/>
</dbReference>
<dbReference type="Gene3D" id="3.40.1710.10">
    <property type="entry name" value="abc type-2 transporter like domain"/>
    <property type="match status" value="1"/>
</dbReference>
<organism evidence="7 8">
    <name type="scientific">Solibacillus palustris</name>
    <dbReference type="NCBI Taxonomy" id="2908203"/>
    <lineage>
        <taxon>Bacteria</taxon>
        <taxon>Bacillati</taxon>
        <taxon>Bacillota</taxon>
        <taxon>Bacilli</taxon>
        <taxon>Bacillales</taxon>
        <taxon>Caryophanaceae</taxon>
        <taxon>Solibacillus</taxon>
    </lineage>
</organism>
<sequence>MKENKFFIIPFLGVILVSFIFLMAQIPTAKIEPKHLPIALVNEDTGEIGATITEKLIENAPDAVKFIEYDSVEIMKEAMNERETYGGLVVPENFSAQLASLQSNTPEEAIVEIYVNEGYNASVATTVETMLQKMATQLGTTMSVQTIAKLTEVQTSLQQQFADNPQLAAAVSPVQPQMIPLLATPITTETYKVNPVNGLASVPMGLFTSVWISSLLGAVLFYFAGRKRNFSSMKQARLFQVAQSLLPIVYSFFAGYVITLVSTWVLGYEFESFNSVALMLSIAFLGYVYLVLACLKWIGIAVVPIFAILMFFGLPLIQLAPEMLPSFYRDYVVSWLPFGFLIEGLKDILFFNDDVLNSNSNVLIVIAIIAFVLIWVKNLMEKHEIIEN</sequence>
<feature type="domain" description="ABC-2 type transporter transmembrane" evidence="6">
    <location>
        <begin position="7"/>
        <end position="375"/>
    </location>
</feature>
<feature type="transmembrane region" description="Helical" evidence="5">
    <location>
        <begin position="7"/>
        <end position="26"/>
    </location>
</feature>
<dbReference type="PANTHER" id="PTHR43077:SF5">
    <property type="entry name" value="PHAGE INFECTION PROTEIN"/>
    <property type="match status" value="1"/>
</dbReference>
<feature type="transmembrane region" description="Helical" evidence="5">
    <location>
        <begin position="297"/>
        <end position="317"/>
    </location>
</feature>
<evidence type="ECO:0000256" key="1">
    <source>
        <dbReference type="ARBA" id="ARBA00004141"/>
    </source>
</evidence>
<comment type="caution">
    <text evidence="7">The sequence shown here is derived from an EMBL/GenBank/DDBJ whole genome shotgun (WGS) entry which is preliminary data.</text>
</comment>
<feature type="transmembrane region" description="Helical" evidence="5">
    <location>
        <begin position="245"/>
        <end position="266"/>
    </location>
</feature>
<proteinExistence type="predicted"/>
<reference evidence="7 8" key="1">
    <citation type="submission" date="2022-03" db="EMBL/GenBank/DDBJ databases">
        <authorList>
            <person name="Jo J.-H."/>
            <person name="Im W.-T."/>
        </authorList>
    </citation>
    <scope>NUCLEOTIDE SEQUENCE [LARGE SCALE GENOMIC DNA]</scope>
    <source>
        <strain evidence="7 8">MA9</strain>
    </source>
</reference>
<keyword evidence="8" id="KW-1185">Reference proteome</keyword>
<evidence type="ECO:0000259" key="6">
    <source>
        <dbReference type="Pfam" id="PF12698"/>
    </source>
</evidence>
<dbReference type="RefSeq" id="WP_241370481.1">
    <property type="nucleotide sequence ID" value="NZ_JAKZFC010000007.1"/>
</dbReference>
<feature type="transmembrane region" description="Helical" evidence="5">
    <location>
        <begin position="272"/>
        <end position="290"/>
    </location>
</feature>
<evidence type="ECO:0000256" key="2">
    <source>
        <dbReference type="ARBA" id="ARBA00022692"/>
    </source>
</evidence>
<dbReference type="Proteomes" id="UP001316087">
    <property type="component" value="Unassembled WGS sequence"/>
</dbReference>
<feature type="transmembrane region" description="Helical" evidence="5">
    <location>
        <begin position="358"/>
        <end position="376"/>
    </location>
</feature>
<dbReference type="Pfam" id="PF12698">
    <property type="entry name" value="ABC2_membrane_3"/>
    <property type="match status" value="1"/>
</dbReference>
<comment type="subcellular location">
    <subcellularLocation>
        <location evidence="1">Membrane</location>
        <topology evidence="1">Multi-pass membrane protein</topology>
    </subcellularLocation>
</comment>